<gene>
    <name evidence="1" type="ORF">HINF_LOCUS4875</name>
</gene>
<evidence type="ECO:0000313" key="2">
    <source>
        <dbReference type="Proteomes" id="UP001642409"/>
    </source>
</evidence>
<accession>A0ABP1GSD5</accession>
<proteinExistence type="predicted"/>
<name>A0ABP1GSD5_9EUKA</name>
<protein>
    <submittedName>
        <fullName evidence="1">Hypothetical_protein</fullName>
    </submittedName>
</protein>
<dbReference type="Proteomes" id="UP001642409">
    <property type="component" value="Unassembled WGS sequence"/>
</dbReference>
<sequence>MKQCIKGNTKQYITAIRLISYYQKFKFSIQNFNYFHVNNALQEELQYINRLSWAMIRTIHNSLCTDDTIRESVGRDLKDMICEFVSNTFNENIMKENFWHSNEEKLVYDQNNRNITGQGRTKNNVQKTMSVNIAIPIQRINLPCKPKEKLRSDNSF</sequence>
<comment type="caution">
    <text evidence="1">The sequence shown here is derived from an EMBL/GenBank/DDBJ whole genome shotgun (WGS) entry which is preliminary data.</text>
</comment>
<evidence type="ECO:0000313" key="1">
    <source>
        <dbReference type="EMBL" id="CAL5978626.1"/>
    </source>
</evidence>
<dbReference type="EMBL" id="CAXDID020000009">
    <property type="protein sequence ID" value="CAL5978626.1"/>
    <property type="molecule type" value="Genomic_DNA"/>
</dbReference>
<reference evidence="1 2" key="1">
    <citation type="submission" date="2024-07" db="EMBL/GenBank/DDBJ databases">
        <authorList>
            <person name="Akdeniz Z."/>
        </authorList>
    </citation>
    <scope>NUCLEOTIDE SEQUENCE [LARGE SCALE GENOMIC DNA]</scope>
</reference>
<organism evidence="1 2">
    <name type="scientific">Hexamita inflata</name>
    <dbReference type="NCBI Taxonomy" id="28002"/>
    <lineage>
        <taxon>Eukaryota</taxon>
        <taxon>Metamonada</taxon>
        <taxon>Diplomonadida</taxon>
        <taxon>Hexamitidae</taxon>
        <taxon>Hexamitinae</taxon>
        <taxon>Hexamita</taxon>
    </lineage>
</organism>
<keyword evidence="2" id="KW-1185">Reference proteome</keyword>